<dbReference type="AlphaFoldDB" id="A0A9P4Q073"/>
<dbReference type="EMBL" id="MU001492">
    <property type="protein sequence ID" value="KAF2452111.1"/>
    <property type="molecule type" value="Genomic_DNA"/>
</dbReference>
<reference evidence="2" key="1">
    <citation type="journal article" date="2020" name="Stud. Mycol.">
        <title>101 Dothideomycetes genomes: a test case for predicting lifestyles and emergence of pathogens.</title>
        <authorList>
            <person name="Haridas S."/>
            <person name="Albert R."/>
            <person name="Binder M."/>
            <person name="Bloem J."/>
            <person name="Labutti K."/>
            <person name="Salamov A."/>
            <person name="Andreopoulos B."/>
            <person name="Baker S."/>
            <person name="Barry K."/>
            <person name="Bills G."/>
            <person name="Bluhm B."/>
            <person name="Cannon C."/>
            <person name="Castanera R."/>
            <person name="Culley D."/>
            <person name="Daum C."/>
            <person name="Ezra D."/>
            <person name="Gonzalez J."/>
            <person name="Henrissat B."/>
            <person name="Kuo A."/>
            <person name="Liang C."/>
            <person name="Lipzen A."/>
            <person name="Lutzoni F."/>
            <person name="Magnuson J."/>
            <person name="Mondo S."/>
            <person name="Nolan M."/>
            <person name="Ohm R."/>
            <person name="Pangilinan J."/>
            <person name="Park H.-J."/>
            <person name="Ramirez L."/>
            <person name="Alfaro M."/>
            <person name="Sun H."/>
            <person name="Tritt A."/>
            <person name="Yoshinaga Y."/>
            <person name="Zwiers L.-H."/>
            <person name="Turgeon B."/>
            <person name="Goodwin S."/>
            <person name="Spatafora J."/>
            <person name="Crous P."/>
            <person name="Grigoriev I."/>
        </authorList>
    </citation>
    <scope>NUCLEOTIDE SEQUENCE</scope>
    <source>
        <strain evidence="2">CBS 690.94</strain>
    </source>
</reference>
<feature type="region of interest" description="Disordered" evidence="1">
    <location>
        <begin position="146"/>
        <end position="207"/>
    </location>
</feature>
<feature type="compositionally biased region" description="Basic and acidic residues" evidence="1">
    <location>
        <begin position="149"/>
        <end position="158"/>
    </location>
</feature>
<feature type="region of interest" description="Disordered" evidence="1">
    <location>
        <begin position="1"/>
        <end position="55"/>
    </location>
</feature>
<dbReference type="Proteomes" id="UP000799764">
    <property type="component" value="Unassembled WGS sequence"/>
</dbReference>
<sequence>MPVKDPMASTQSPDGDSIDESPVANRVHILGNDGITYEASHQSPPIPRSSQERQTDELLSQEFAWDKQHHRISLHQQRGFFISREIDGELLTWKVRLSEGCRFSPRQRGPDKGLLRQAFIPRYSGFMMTQWRGEASAIRLESAKNSGEALEKDTDMDRQASASVGMGSIPLPTFAHKETSESSRSGLILSKSRPDWPIPNPERRVDD</sequence>
<name>A0A9P4Q073_9PLEO</name>
<gene>
    <name evidence="2" type="ORF">P171DRAFT_515987</name>
</gene>
<evidence type="ECO:0000313" key="2">
    <source>
        <dbReference type="EMBL" id="KAF2452111.1"/>
    </source>
</evidence>
<accession>A0A9P4Q073</accession>
<evidence type="ECO:0000256" key="1">
    <source>
        <dbReference type="SAM" id="MobiDB-lite"/>
    </source>
</evidence>
<proteinExistence type="predicted"/>
<comment type="caution">
    <text evidence="2">The sequence shown here is derived from an EMBL/GenBank/DDBJ whole genome shotgun (WGS) entry which is preliminary data.</text>
</comment>
<evidence type="ECO:0000313" key="3">
    <source>
        <dbReference type="Proteomes" id="UP000799764"/>
    </source>
</evidence>
<keyword evidence="3" id="KW-1185">Reference proteome</keyword>
<protein>
    <submittedName>
        <fullName evidence="2">Uncharacterized protein</fullName>
    </submittedName>
</protein>
<organism evidence="2 3">
    <name type="scientific">Karstenula rhodostoma CBS 690.94</name>
    <dbReference type="NCBI Taxonomy" id="1392251"/>
    <lineage>
        <taxon>Eukaryota</taxon>
        <taxon>Fungi</taxon>
        <taxon>Dikarya</taxon>
        <taxon>Ascomycota</taxon>
        <taxon>Pezizomycotina</taxon>
        <taxon>Dothideomycetes</taxon>
        <taxon>Pleosporomycetidae</taxon>
        <taxon>Pleosporales</taxon>
        <taxon>Massarineae</taxon>
        <taxon>Didymosphaeriaceae</taxon>
        <taxon>Karstenula</taxon>
    </lineage>
</organism>